<comment type="caution">
    <text evidence="1">The sequence shown here is derived from an EMBL/GenBank/DDBJ whole genome shotgun (WGS) entry which is preliminary data.</text>
</comment>
<dbReference type="InterPro" id="IPR046290">
    <property type="entry name" value="DUF6327"/>
</dbReference>
<dbReference type="OrthoDB" id="1149272at2"/>
<reference evidence="1 3" key="1">
    <citation type="journal article" date="2014" name="Genome Announc.">
        <title>Draft Genome Sequences of Marine Flavobacterium Algibacter lectus Strains SS8 and NR4.</title>
        <authorList>
            <person name="Takatani N."/>
            <person name="Nakanishi M."/>
            <person name="Meirelles P."/>
            <person name="Mino S."/>
            <person name="Suda W."/>
            <person name="Oshima K."/>
            <person name="Hattori M."/>
            <person name="Ohkuma M."/>
            <person name="Hosokawa M."/>
            <person name="Miyashita K."/>
            <person name="Thompson F.L."/>
            <person name="Niwa A."/>
            <person name="Sawabe T."/>
            <person name="Sawabe T."/>
        </authorList>
    </citation>
    <scope>NUCLEOTIDE SEQUENCE [LARGE SCALE GENOMIC DNA]</scope>
    <source>
        <strain evidence="1 3">JCM 19300</strain>
    </source>
</reference>
<organism evidence="1 3">
    <name type="scientific">Algibacter lectus</name>
    <dbReference type="NCBI Taxonomy" id="221126"/>
    <lineage>
        <taxon>Bacteria</taxon>
        <taxon>Pseudomonadati</taxon>
        <taxon>Bacteroidota</taxon>
        <taxon>Flavobacteriia</taxon>
        <taxon>Flavobacteriales</taxon>
        <taxon>Flavobacteriaceae</taxon>
        <taxon>Algibacter</taxon>
    </lineage>
</organism>
<evidence type="ECO:0008006" key="5">
    <source>
        <dbReference type="Google" id="ProtNLM"/>
    </source>
</evidence>
<dbReference type="Pfam" id="PF19852">
    <property type="entry name" value="DUF6327"/>
    <property type="match status" value="1"/>
</dbReference>
<dbReference type="Proteomes" id="UP000029644">
    <property type="component" value="Unassembled WGS sequence"/>
</dbReference>
<sequence>MKKKNYNSLEEINTELHLLSIQREIHLEELKLTKHQLKEDLSPANWISTALAGIKKYGVLMLLRKIIK</sequence>
<accession>A0A090V9M1</accession>
<evidence type="ECO:0000313" key="3">
    <source>
        <dbReference type="Proteomes" id="UP000029644"/>
    </source>
</evidence>
<evidence type="ECO:0000313" key="2">
    <source>
        <dbReference type="EMBL" id="TDY63983.1"/>
    </source>
</evidence>
<protein>
    <recommendedName>
        <fullName evidence="5">Glutaminyl-tRNA synthetase</fullName>
    </recommendedName>
</protein>
<dbReference type="AlphaFoldDB" id="A0A090V9M1"/>
<dbReference type="EMBL" id="BBNQ01000003">
    <property type="protein sequence ID" value="GAL61515.1"/>
    <property type="molecule type" value="Genomic_DNA"/>
</dbReference>
<dbReference type="EMBL" id="SORL01000007">
    <property type="protein sequence ID" value="TDY63983.1"/>
    <property type="molecule type" value="Genomic_DNA"/>
</dbReference>
<dbReference type="Proteomes" id="UP000294824">
    <property type="component" value="Unassembled WGS sequence"/>
</dbReference>
<dbReference type="RefSeq" id="WP_042498656.1">
    <property type="nucleotide sequence ID" value="NZ_BBNQ01000003.1"/>
</dbReference>
<proteinExistence type="predicted"/>
<evidence type="ECO:0000313" key="1">
    <source>
        <dbReference type="EMBL" id="GAL61515.1"/>
    </source>
</evidence>
<evidence type="ECO:0000313" key="4">
    <source>
        <dbReference type="Proteomes" id="UP000294824"/>
    </source>
</evidence>
<keyword evidence="4" id="KW-1185">Reference proteome</keyword>
<gene>
    <name evidence="2" type="ORF">DFQ06_0882</name>
    <name evidence="1" type="ORF">JCM19300_1338</name>
</gene>
<accession>A0A4R8MDP6</accession>
<reference evidence="2 4" key="2">
    <citation type="submission" date="2019-03" db="EMBL/GenBank/DDBJ databases">
        <title>Genomic Encyclopedia of Type Strains, Phase III (KMG-III): the genomes of soil and plant-associated and newly described type strains.</title>
        <authorList>
            <person name="Whitman W."/>
        </authorList>
    </citation>
    <scope>NUCLEOTIDE SEQUENCE [LARGE SCALE GENOMIC DNA]</scope>
    <source>
        <strain evidence="2 4">CECT 8301</strain>
    </source>
</reference>
<name>A0A090V9M1_9FLAO</name>